<keyword evidence="4" id="KW-1185">Reference proteome</keyword>
<accession>A0A8S3V1Q0</accession>
<evidence type="ECO:0000256" key="2">
    <source>
        <dbReference type="SAM" id="Coils"/>
    </source>
</evidence>
<organism evidence="3 4">
    <name type="scientific">Mytilus edulis</name>
    <name type="common">Blue mussel</name>
    <dbReference type="NCBI Taxonomy" id="6550"/>
    <lineage>
        <taxon>Eukaryota</taxon>
        <taxon>Metazoa</taxon>
        <taxon>Spiralia</taxon>
        <taxon>Lophotrochozoa</taxon>
        <taxon>Mollusca</taxon>
        <taxon>Bivalvia</taxon>
        <taxon>Autobranchia</taxon>
        <taxon>Pteriomorphia</taxon>
        <taxon>Mytilida</taxon>
        <taxon>Mytiloidea</taxon>
        <taxon>Mytilidae</taxon>
        <taxon>Mytilinae</taxon>
        <taxon>Mytilus</taxon>
    </lineage>
</organism>
<feature type="coiled-coil region" evidence="2">
    <location>
        <begin position="239"/>
        <end position="266"/>
    </location>
</feature>
<evidence type="ECO:0000313" key="3">
    <source>
        <dbReference type="EMBL" id="CAG2251588.1"/>
    </source>
</evidence>
<keyword evidence="1" id="KW-0378">Hydrolase</keyword>
<dbReference type="GO" id="GO:0000175">
    <property type="term" value="F:3'-5'-RNA exonuclease activity"/>
    <property type="evidence" value="ECO:0007669"/>
    <property type="project" value="InterPro"/>
</dbReference>
<dbReference type="AlphaFoldDB" id="A0A8S3V1Q0"/>
<keyword evidence="1" id="KW-0540">Nuclease</keyword>
<comment type="caution">
    <text evidence="3">The sequence shown here is derived from an EMBL/GenBank/DDBJ whole genome shotgun (WGS) entry which is preliminary data.</text>
</comment>
<dbReference type="PANTHER" id="PTHR11046">
    <property type="entry name" value="OLIGORIBONUCLEASE, MITOCHONDRIAL"/>
    <property type="match status" value="1"/>
</dbReference>
<evidence type="ECO:0000256" key="1">
    <source>
        <dbReference type="ARBA" id="ARBA00022722"/>
    </source>
</evidence>
<sequence>MGRFACRLHLLANFGTAADKALKLFVDSVTDSRNPFSFESDESGTFRLARTAAKALTKRGSDKSGIGAFWEVFLKGRDIKNHLVTFHGHRINIAFHDCAAVYFHRNDILELLQDYPEPNETNDPQLDSFTQIALELLCAQLQIILERQAASQLPGGSYWEPSKNIKEMSKNVPKTNAISERDMAILDNLLKAKPAAKSSTLETVLMWTRNKPSKWLCNLPVSERHAALESAQKLAPQYIDIIQNRQKEVETQIANKLAEKKAKQEKSEQTKMTNKLSVSREIIKFGGVWDKSQMEEKSMN</sequence>
<reference evidence="3" key="1">
    <citation type="submission" date="2021-03" db="EMBL/GenBank/DDBJ databases">
        <authorList>
            <person name="Bekaert M."/>
        </authorList>
    </citation>
    <scope>NUCLEOTIDE SEQUENCE</scope>
</reference>
<dbReference type="OrthoDB" id="6261446at2759"/>
<proteinExistence type="predicted"/>
<protein>
    <submittedName>
        <fullName evidence="3">Uncharacterized protein</fullName>
    </submittedName>
</protein>
<dbReference type="EMBL" id="CAJPWZ010003093">
    <property type="protein sequence ID" value="CAG2251588.1"/>
    <property type="molecule type" value="Genomic_DNA"/>
</dbReference>
<evidence type="ECO:0000313" key="4">
    <source>
        <dbReference type="Proteomes" id="UP000683360"/>
    </source>
</evidence>
<dbReference type="Proteomes" id="UP000683360">
    <property type="component" value="Unassembled WGS sequence"/>
</dbReference>
<gene>
    <name evidence="3" type="ORF">MEDL_63240</name>
</gene>
<name>A0A8S3V1Q0_MYTED</name>
<dbReference type="InterPro" id="IPR022894">
    <property type="entry name" value="Oligoribonuclease"/>
</dbReference>
<dbReference type="PANTHER" id="PTHR11046:SF29">
    <property type="match status" value="1"/>
</dbReference>
<keyword evidence="2" id="KW-0175">Coiled coil</keyword>